<comment type="caution">
    <text evidence="1">The sequence shown here is derived from an EMBL/GenBank/DDBJ whole genome shotgun (WGS) entry which is preliminary data.</text>
</comment>
<protein>
    <submittedName>
        <fullName evidence="1">Uncharacterized protein</fullName>
    </submittedName>
</protein>
<dbReference type="EMBL" id="DUZY01000008">
    <property type="protein sequence ID" value="DAD46495.1"/>
    <property type="molecule type" value="Genomic_DNA"/>
</dbReference>
<name>A0A822ZSZ2_NELNU</name>
<gene>
    <name evidence="1" type="ORF">HUJ06_016430</name>
</gene>
<sequence length="58" mass="6648">MLTLGQFYLKAAHLKSKNQTIHIGVITEAKKKTLVSLLTSSFCHFLSMQRICKFMFTI</sequence>
<organism evidence="1 2">
    <name type="scientific">Nelumbo nucifera</name>
    <name type="common">Sacred lotus</name>
    <dbReference type="NCBI Taxonomy" id="4432"/>
    <lineage>
        <taxon>Eukaryota</taxon>
        <taxon>Viridiplantae</taxon>
        <taxon>Streptophyta</taxon>
        <taxon>Embryophyta</taxon>
        <taxon>Tracheophyta</taxon>
        <taxon>Spermatophyta</taxon>
        <taxon>Magnoliopsida</taxon>
        <taxon>Proteales</taxon>
        <taxon>Nelumbonaceae</taxon>
        <taxon>Nelumbo</taxon>
    </lineage>
</organism>
<keyword evidence="2" id="KW-1185">Reference proteome</keyword>
<dbReference type="AlphaFoldDB" id="A0A822ZSZ2"/>
<proteinExistence type="predicted"/>
<evidence type="ECO:0000313" key="1">
    <source>
        <dbReference type="EMBL" id="DAD46495.1"/>
    </source>
</evidence>
<reference evidence="1 2" key="1">
    <citation type="journal article" date="2020" name="Mol. Biol. Evol.">
        <title>Distinct Expression and Methylation Patterns for Genes with Different Fates following a Single Whole-Genome Duplication in Flowering Plants.</title>
        <authorList>
            <person name="Shi T."/>
            <person name="Rahmani R.S."/>
            <person name="Gugger P.F."/>
            <person name="Wang M."/>
            <person name="Li H."/>
            <person name="Zhang Y."/>
            <person name="Li Z."/>
            <person name="Wang Q."/>
            <person name="Van de Peer Y."/>
            <person name="Marchal K."/>
            <person name="Chen J."/>
        </authorList>
    </citation>
    <scope>NUCLEOTIDE SEQUENCE [LARGE SCALE GENOMIC DNA]</scope>
    <source>
        <tissue evidence="1">Leaf</tissue>
    </source>
</reference>
<evidence type="ECO:0000313" key="2">
    <source>
        <dbReference type="Proteomes" id="UP000607653"/>
    </source>
</evidence>
<accession>A0A822ZSZ2</accession>
<dbReference type="Proteomes" id="UP000607653">
    <property type="component" value="Unassembled WGS sequence"/>
</dbReference>